<evidence type="ECO:0000313" key="1">
    <source>
        <dbReference type="EMBL" id="MFC3478104.1"/>
    </source>
</evidence>
<proteinExistence type="predicted"/>
<sequence length="161" mass="16766">MTYESPTAEDFAFDARVLDESPEGSPPRVGVELANVADHGVSVSGGATFPFTQYSSTDGALALVPDDREHVFPVDGDSLIPGSRDGCWELGANVAVESIGFQQSLAPGERVSTKFSVLASSSAPCPGPGSYRFEKDVSDVTLSFTVERAEDGSITDASGSV</sequence>
<dbReference type="EMBL" id="JBHRWN010000002">
    <property type="protein sequence ID" value="MFC3478104.1"/>
    <property type="molecule type" value="Genomic_DNA"/>
</dbReference>
<protein>
    <submittedName>
        <fullName evidence="1">Uncharacterized protein</fullName>
    </submittedName>
</protein>
<reference evidence="1 2" key="1">
    <citation type="journal article" date="2019" name="Int. J. Syst. Evol. Microbiol.">
        <title>The Global Catalogue of Microorganisms (GCM) 10K type strain sequencing project: providing services to taxonomists for standard genome sequencing and annotation.</title>
        <authorList>
            <consortium name="The Broad Institute Genomics Platform"/>
            <consortium name="The Broad Institute Genome Sequencing Center for Infectious Disease"/>
            <person name="Wu L."/>
            <person name="Ma J."/>
        </authorList>
    </citation>
    <scope>NUCLEOTIDE SEQUENCE [LARGE SCALE GENOMIC DNA]</scope>
    <source>
        <strain evidence="1 2">CGMCC 1.12562</strain>
    </source>
</reference>
<organism evidence="1 2">
    <name type="scientific">Halobacterium litoreum</name>
    <dbReference type="NCBI Taxonomy" id="2039234"/>
    <lineage>
        <taxon>Archaea</taxon>
        <taxon>Methanobacteriati</taxon>
        <taxon>Methanobacteriota</taxon>
        <taxon>Stenosarchaea group</taxon>
        <taxon>Halobacteria</taxon>
        <taxon>Halobacteriales</taxon>
        <taxon>Halobacteriaceae</taxon>
        <taxon>Halobacterium</taxon>
    </lineage>
</organism>
<comment type="caution">
    <text evidence="1">The sequence shown here is derived from an EMBL/GenBank/DDBJ whole genome shotgun (WGS) entry which is preliminary data.</text>
</comment>
<dbReference type="GeneID" id="69118894"/>
<evidence type="ECO:0000313" key="2">
    <source>
        <dbReference type="Proteomes" id="UP001595660"/>
    </source>
</evidence>
<dbReference type="RefSeq" id="WP_232570779.1">
    <property type="nucleotide sequence ID" value="NZ_CP089466.1"/>
</dbReference>
<gene>
    <name evidence="1" type="ORF">ACFOKC_10255</name>
</gene>
<dbReference type="Proteomes" id="UP001595660">
    <property type="component" value="Unassembled WGS sequence"/>
</dbReference>
<keyword evidence="2" id="KW-1185">Reference proteome</keyword>
<accession>A0ABD5NGK5</accession>
<name>A0ABD5NGK5_9EURY</name>
<dbReference type="AlphaFoldDB" id="A0ABD5NGK5"/>